<evidence type="ECO:0000313" key="3">
    <source>
        <dbReference type="EMBL" id="KAJ2928396.1"/>
    </source>
</evidence>
<gene>
    <name evidence="3" type="ORF">H1R20_g8690</name>
</gene>
<reference evidence="3" key="1">
    <citation type="submission" date="2022-06" db="EMBL/GenBank/DDBJ databases">
        <title>Genome Sequence of Candolleomyces eurysporus.</title>
        <authorList>
            <person name="Buettner E."/>
        </authorList>
    </citation>
    <scope>NUCLEOTIDE SEQUENCE</scope>
    <source>
        <strain evidence="3">VTCC 930004</strain>
    </source>
</reference>
<dbReference type="InterPro" id="IPR036047">
    <property type="entry name" value="F-box-like_dom_sf"/>
</dbReference>
<evidence type="ECO:0000259" key="2">
    <source>
        <dbReference type="Pfam" id="PF12937"/>
    </source>
</evidence>
<proteinExistence type="predicted"/>
<evidence type="ECO:0000313" key="4">
    <source>
        <dbReference type="Proteomes" id="UP001140091"/>
    </source>
</evidence>
<sequence>MSSIRDIYGPVFTPPTQPRRVNAKVSEPVETHSPICNLPPELLSKIFEHYNVLPDKSSPGIIKSTIFLSLVCKTWRMVAESTPALWNHIVVSFPQAPELDEPQDREEYWDYCDDLQDWMRKLTRFGSFLKKSVARSGSLPLYVYLGTKRREPHHLLDEDADRIFSNVFLPLLEVTDRWHGIFGNVDYNSATFSIFVSARHGDVFPELRRIELDIKMGSSKFNRRKASSWRGRSTGTIWHAPKLELIKCAHMPMFSRVLGILPAWSGLVELDSLLCTADQMALVLASCPLLAQATFRSPVLEDTPERESVLDGHLYELASLKSLSLTNLSIMAVNRVFANFRFPALETLAIHNWRCDHRPQKRCNLGHYEIVIKCAESLKSLTLDHACITKDHLQLYIERLNRNLESLTLDYTELERVPWPHRYDSGLFDNEVLKQIIPTADRSEGGDANIVFPRLRNLECYLPENGDDLGVDEGTLCQFIEAAKSAGNLRWLEFSGRVFTGDRKKVSQRLEFQKVVAKRCRITISALYAKPPNVSADEGSTAAATE</sequence>
<dbReference type="InterPro" id="IPR001810">
    <property type="entry name" value="F-box_dom"/>
</dbReference>
<name>A0A9W8J4M3_9AGAR</name>
<comment type="caution">
    <text evidence="3">The sequence shown here is derived from an EMBL/GenBank/DDBJ whole genome shotgun (WGS) entry which is preliminary data.</text>
</comment>
<protein>
    <recommendedName>
        <fullName evidence="2">F-box domain-containing protein</fullName>
    </recommendedName>
</protein>
<feature type="coiled-coil region" evidence="1">
    <location>
        <begin position="390"/>
        <end position="417"/>
    </location>
</feature>
<dbReference type="PANTHER" id="PTHR38926:SF5">
    <property type="entry name" value="F-BOX AND LEUCINE-RICH REPEAT PROTEIN 6"/>
    <property type="match status" value="1"/>
</dbReference>
<dbReference type="AlphaFoldDB" id="A0A9W8J4M3"/>
<evidence type="ECO:0000256" key="1">
    <source>
        <dbReference type="SAM" id="Coils"/>
    </source>
</evidence>
<dbReference type="Proteomes" id="UP001140091">
    <property type="component" value="Unassembled WGS sequence"/>
</dbReference>
<dbReference type="SUPFAM" id="SSF52058">
    <property type="entry name" value="L domain-like"/>
    <property type="match status" value="1"/>
</dbReference>
<dbReference type="InterPro" id="IPR032675">
    <property type="entry name" value="LRR_dom_sf"/>
</dbReference>
<keyword evidence="4" id="KW-1185">Reference proteome</keyword>
<dbReference type="PANTHER" id="PTHR38926">
    <property type="entry name" value="F-BOX DOMAIN CONTAINING PROTEIN, EXPRESSED"/>
    <property type="match status" value="1"/>
</dbReference>
<dbReference type="Gene3D" id="1.20.1280.50">
    <property type="match status" value="1"/>
</dbReference>
<dbReference type="OrthoDB" id="2861365at2759"/>
<keyword evidence="1" id="KW-0175">Coiled coil</keyword>
<feature type="domain" description="F-box" evidence="2">
    <location>
        <begin position="35"/>
        <end position="90"/>
    </location>
</feature>
<organism evidence="3 4">
    <name type="scientific">Candolleomyces eurysporus</name>
    <dbReference type="NCBI Taxonomy" id="2828524"/>
    <lineage>
        <taxon>Eukaryota</taxon>
        <taxon>Fungi</taxon>
        <taxon>Dikarya</taxon>
        <taxon>Basidiomycota</taxon>
        <taxon>Agaricomycotina</taxon>
        <taxon>Agaricomycetes</taxon>
        <taxon>Agaricomycetidae</taxon>
        <taxon>Agaricales</taxon>
        <taxon>Agaricineae</taxon>
        <taxon>Psathyrellaceae</taxon>
        <taxon>Candolleomyces</taxon>
    </lineage>
</organism>
<dbReference type="Pfam" id="PF12937">
    <property type="entry name" value="F-box-like"/>
    <property type="match status" value="1"/>
</dbReference>
<dbReference type="SUPFAM" id="SSF81383">
    <property type="entry name" value="F-box domain"/>
    <property type="match status" value="1"/>
</dbReference>
<dbReference type="Gene3D" id="3.80.10.10">
    <property type="entry name" value="Ribonuclease Inhibitor"/>
    <property type="match status" value="1"/>
</dbReference>
<dbReference type="EMBL" id="JANBPK010000928">
    <property type="protein sequence ID" value="KAJ2928396.1"/>
    <property type="molecule type" value="Genomic_DNA"/>
</dbReference>
<feature type="non-terminal residue" evidence="3">
    <location>
        <position position="546"/>
    </location>
</feature>
<accession>A0A9W8J4M3</accession>